<sequence length="592" mass="66395">MVHLLDLPDKLLIKICEGLLSTNEQPHHATDIKNCRLTCRRLCTASSHLWVIVDGRSASLERFNEDQARHTHKDGSLPPLVVPEDLDLPCPKCREPQGALDRARLDRVRAEAQLGCLEDKEREVVKCNGAQSLGPAVQQVIDRLCRAFELEMVDLRSRQVRFAETESAQGAAPTSTPANQTTDGINRHNSILAGGQGERRPRSPTIASKSHPDTQAQIDEFLGKNPDIIQAIIENPCVFRPILKTWLALQPTEKSEKYKRALFELFQDQQLVDDFIVRLVAKRETPQGVDPIAAQEAALQTIQQHQVFNPAISPPQPVVNTQPQPPNPFPNQATRNPQPQTPFTMNPPLQASPLLRPPQPVMSTLPPQPVMSTLPPQPVMSTLASSPPVPFTIHRQTHMSYLRHRAQTSFPLSAALTNLSFNPNPNPNPNPLAPNQHITLLYFTYHYLSDSLERSNASTHMLHGMFVPFAHRSTAEARIDVVYNRFTSLIKPHADWIELAMVRAEKIGCRFEFDDEDRARAREAWAIAEMWEQAVGEVEGVISAGIWEGLKPEGEVLMREWGKLQEGLYGFGRWLEGVVSGRFVVPFYIPYS</sequence>
<comment type="caution">
    <text evidence="2">The sequence shown here is derived from an EMBL/GenBank/DDBJ whole genome shotgun (WGS) entry which is preliminary data.</text>
</comment>
<evidence type="ECO:0000256" key="1">
    <source>
        <dbReference type="SAM" id="MobiDB-lite"/>
    </source>
</evidence>
<dbReference type="AlphaFoldDB" id="A0AAN6XF81"/>
<feature type="region of interest" description="Disordered" evidence="1">
    <location>
        <begin position="310"/>
        <end position="346"/>
    </location>
</feature>
<reference evidence="2" key="1">
    <citation type="journal article" date="2023" name="Mol. Phylogenet. Evol.">
        <title>Genome-scale phylogeny and comparative genomics of the fungal order Sordariales.</title>
        <authorList>
            <person name="Hensen N."/>
            <person name="Bonometti L."/>
            <person name="Westerberg I."/>
            <person name="Brannstrom I.O."/>
            <person name="Guillou S."/>
            <person name="Cros-Aarteil S."/>
            <person name="Calhoun S."/>
            <person name="Haridas S."/>
            <person name="Kuo A."/>
            <person name="Mondo S."/>
            <person name="Pangilinan J."/>
            <person name="Riley R."/>
            <person name="LaButti K."/>
            <person name="Andreopoulos B."/>
            <person name="Lipzen A."/>
            <person name="Chen C."/>
            <person name="Yan M."/>
            <person name="Daum C."/>
            <person name="Ng V."/>
            <person name="Clum A."/>
            <person name="Steindorff A."/>
            <person name="Ohm R.A."/>
            <person name="Martin F."/>
            <person name="Silar P."/>
            <person name="Natvig D.O."/>
            <person name="Lalanne C."/>
            <person name="Gautier V."/>
            <person name="Ament-Velasquez S.L."/>
            <person name="Kruys A."/>
            <person name="Hutchinson M.I."/>
            <person name="Powell A.J."/>
            <person name="Barry K."/>
            <person name="Miller A.N."/>
            <person name="Grigoriev I.V."/>
            <person name="Debuchy R."/>
            <person name="Gladieux P."/>
            <person name="Hiltunen Thoren M."/>
            <person name="Johannesson H."/>
        </authorList>
    </citation>
    <scope>NUCLEOTIDE SEQUENCE</scope>
    <source>
        <strain evidence="2">CBS 315.58</strain>
    </source>
</reference>
<proteinExistence type="predicted"/>
<feature type="compositionally biased region" description="Polar residues" evidence="1">
    <location>
        <begin position="333"/>
        <end position="346"/>
    </location>
</feature>
<feature type="region of interest" description="Disordered" evidence="1">
    <location>
        <begin position="164"/>
        <end position="213"/>
    </location>
</feature>
<accession>A0AAN6XF81</accession>
<keyword evidence="3" id="KW-1185">Reference proteome</keyword>
<reference evidence="2" key="2">
    <citation type="submission" date="2023-05" db="EMBL/GenBank/DDBJ databases">
        <authorList>
            <consortium name="Lawrence Berkeley National Laboratory"/>
            <person name="Steindorff A."/>
            <person name="Hensen N."/>
            <person name="Bonometti L."/>
            <person name="Westerberg I."/>
            <person name="Brannstrom I.O."/>
            <person name="Guillou S."/>
            <person name="Cros-Aarteil S."/>
            <person name="Calhoun S."/>
            <person name="Haridas S."/>
            <person name="Kuo A."/>
            <person name="Mondo S."/>
            <person name="Pangilinan J."/>
            <person name="Riley R."/>
            <person name="Labutti K."/>
            <person name="Andreopoulos B."/>
            <person name="Lipzen A."/>
            <person name="Chen C."/>
            <person name="Yanf M."/>
            <person name="Daum C."/>
            <person name="Ng V."/>
            <person name="Clum A."/>
            <person name="Ohm R."/>
            <person name="Martin F."/>
            <person name="Silar P."/>
            <person name="Natvig D."/>
            <person name="Lalanne C."/>
            <person name="Gautier V."/>
            <person name="Ament-Velasquez S.L."/>
            <person name="Kruys A."/>
            <person name="Hutchinson M.I."/>
            <person name="Powell A.J."/>
            <person name="Barry K."/>
            <person name="Miller A.N."/>
            <person name="Grigoriev I.V."/>
            <person name="Debuchy R."/>
            <person name="Gladieux P."/>
            <person name="Thoren M.H."/>
            <person name="Johannesson H."/>
        </authorList>
    </citation>
    <scope>NUCLEOTIDE SEQUENCE</scope>
    <source>
        <strain evidence="2">CBS 315.58</strain>
    </source>
</reference>
<gene>
    <name evidence="2" type="ORF">QBC40DRAFT_265855</name>
</gene>
<feature type="compositionally biased region" description="Pro residues" evidence="1">
    <location>
        <begin position="312"/>
        <end position="329"/>
    </location>
</feature>
<evidence type="ECO:0000313" key="3">
    <source>
        <dbReference type="Proteomes" id="UP001303160"/>
    </source>
</evidence>
<dbReference type="Proteomes" id="UP001303160">
    <property type="component" value="Unassembled WGS sequence"/>
</dbReference>
<protein>
    <submittedName>
        <fullName evidence="2">Uncharacterized protein</fullName>
    </submittedName>
</protein>
<evidence type="ECO:0000313" key="2">
    <source>
        <dbReference type="EMBL" id="KAK4199499.1"/>
    </source>
</evidence>
<feature type="compositionally biased region" description="Polar residues" evidence="1">
    <location>
        <begin position="166"/>
        <end position="189"/>
    </location>
</feature>
<dbReference type="EMBL" id="MU863931">
    <property type="protein sequence ID" value="KAK4199499.1"/>
    <property type="molecule type" value="Genomic_DNA"/>
</dbReference>
<organism evidence="2 3">
    <name type="scientific">Triangularia verruculosa</name>
    <dbReference type="NCBI Taxonomy" id="2587418"/>
    <lineage>
        <taxon>Eukaryota</taxon>
        <taxon>Fungi</taxon>
        <taxon>Dikarya</taxon>
        <taxon>Ascomycota</taxon>
        <taxon>Pezizomycotina</taxon>
        <taxon>Sordariomycetes</taxon>
        <taxon>Sordariomycetidae</taxon>
        <taxon>Sordariales</taxon>
        <taxon>Podosporaceae</taxon>
        <taxon>Triangularia</taxon>
    </lineage>
</organism>
<name>A0AAN6XF81_9PEZI</name>